<reference evidence="1 2" key="1">
    <citation type="submission" date="2018-11" db="EMBL/GenBank/DDBJ databases">
        <title>Genomic Encyclopedia of Type Strains, Phase IV (KMG-IV): sequencing the most valuable type-strain genomes for metagenomic binning, comparative biology and taxonomic classification.</title>
        <authorList>
            <person name="Goeker M."/>
        </authorList>
    </citation>
    <scope>NUCLEOTIDE SEQUENCE [LARGE SCALE GENOMIC DNA]</scope>
    <source>
        <strain evidence="1 2">DSM 5900</strain>
    </source>
</reference>
<name>A0A3N1MAA7_9PROT</name>
<proteinExistence type="predicted"/>
<dbReference type="Pfam" id="PF06074">
    <property type="entry name" value="Portal_Mu"/>
    <property type="match status" value="1"/>
</dbReference>
<evidence type="ECO:0000313" key="1">
    <source>
        <dbReference type="EMBL" id="ROQ00189.1"/>
    </source>
</evidence>
<protein>
    <recommendedName>
        <fullName evidence="3">Phage portal protein</fullName>
    </recommendedName>
</protein>
<dbReference type="AlphaFoldDB" id="A0A3N1MAA7"/>
<keyword evidence="2" id="KW-1185">Reference proteome</keyword>
<dbReference type="OrthoDB" id="7059604at2"/>
<comment type="caution">
    <text evidence="1">The sequence shown here is derived from an EMBL/GenBank/DDBJ whole genome shotgun (WGS) entry which is preliminary data.</text>
</comment>
<dbReference type="Proteomes" id="UP000278222">
    <property type="component" value="Unassembled WGS sequence"/>
</dbReference>
<organism evidence="1 2">
    <name type="scientific">Stella humosa</name>
    <dbReference type="NCBI Taxonomy" id="94"/>
    <lineage>
        <taxon>Bacteria</taxon>
        <taxon>Pseudomonadati</taxon>
        <taxon>Pseudomonadota</taxon>
        <taxon>Alphaproteobacteria</taxon>
        <taxon>Rhodospirillales</taxon>
        <taxon>Stellaceae</taxon>
        <taxon>Stella</taxon>
    </lineage>
</organism>
<dbReference type="InterPro" id="IPR009279">
    <property type="entry name" value="Portal_Mu"/>
</dbReference>
<sequence length="417" mass="45840">MAGAEPDLAELGRSGLRAWSGLVREEFLPELQGRRGVAVYREMAANDPVVGAVLFAVEMTLRGVPWSVEPAGGDAAARDGARFLESVRDDMSHGFDDFLVEVLGMLVHGWAWFEIVWKRRPADGRIGLRKLALRGQETLLRWEFDPAGGVRGLWQAASPEMPQPVFVPIEKSLLFRTTTAKGNPEGRSILRNAYRPWYFKKRLEEGEAIGYWRALGGLPVARIPARFMAAGAAPEERALFEDFQRIVRDTQVDERAGLVLPSDRDEHGHPYFEFGLLGAPSGQSVPIREAIVDRSREIAMTALADFILLGRDGNGSYALARDKGDRFETALTAWLGTIAAVLNRHLVPRLWRINALPPATMPRFVPGRVGRVDAATLAGLVERLAAAGVPLFPDDGLARFLRTAAGLPLPDPNPEQS</sequence>
<dbReference type="EMBL" id="RJKX01000013">
    <property type="protein sequence ID" value="ROQ00189.1"/>
    <property type="molecule type" value="Genomic_DNA"/>
</dbReference>
<evidence type="ECO:0008006" key="3">
    <source>
        <dbReference type="Google" id="ProtNLM"/>
    </source>
</evidence>
<gene>
    <name evidence="1" type="ORF">EDC65_1985</name>
</gene>
<evidence type="ECO:0000313" key="2">
    <source>
        <dbReference type="Proteomes" id="UP000278222"/>
    </source>
</evidence>
<dbReference type="RefSeq" id="WP_123689495.1">
    <property type="nucleotide sequence ID" value="NZ_AP019700.1"/>
</dbReference>
<accession>A0A3N1MAA7</accession>